<proteinExistence type="predicted"/>
<dbReference type="EMBL" id="OC321167">
    <property type="protein sequence ID" value="CAD7409548.1"/>
    <property type="molecule type" value="Genomic_DNA"/>
</dbReference>
<dbReference type="AlphaFoldDB" id="A0A7R9H532"/>
<evidence type="ECO:0000313" key="1">
    <source>
        <dbReference type="EMBL" id="CAD7409548.1"/>
    </source>
</evidence>
<gene>
    <name evidence="1" type="ORF">TCEB3V08_LOCUS10075</name>
</gene>
<protein>
    <submittedName>
        <fullName evidence="1">Uncharacterized protein</fullName>
    </submittedName>
</protein>
<organism evidence="1">
    <name type="scientific">Timema cristinae</name>
    <name type="common">Walking stick</name>
    <dbReference type="NCBI Taxonomy" id="61476"/>
    <lineage>
        <taxon>Eukaryota</taxon>
        <taxon>Metazoa</taxon>
        <taxon>Ecdysozoa</taxon>
        <taxon>Arthropoda</taxon>
        <taxon>Hexapoda</taxon>
        <taxon>Insecta</taxon>
        <taxon>Pterygota</taxon>
        <taxon>Neoptera</taxon>
        <taxon>Polyneoptera</taxon>
        <taxon>Phasmatodea</taxon>
        <taxon>Timematodea</taxon>
        <taxon>Timematoidea</taxon>
        <taxon>Timematidae</taxon>
        <taxon>Timema</taxon>
    </lineage>
</organism>
<sequence length="147" mass="15548">MLYQDLCNALVVSSVLAKKEVAVHPTEIRTSISPSSAVELNTTSALANYATEAALSTHIMPKSSDERLKPYTGPNKSCVFCFKAQGTDQLGEDVDELLHGNVVHTASRLERPLSAALAGVKRSSTCHVGPNEAPSIITSVISSELGP</sequence>
<name>A0A7R9H532_TIMCR</name>
<accession>A0A7R9H532</accession>
<reference evidence="1" key="1">
    <citation type="submission" date="2020-11" db="EMBL/GenBank/DDBJ databases">
        <authorList>
            <person name="Tran Van P."/>
        </authorList>
    </citation>
    <scope>NUCLEOTIDE SEQUENCE</scope>
</reference>